<proteinExistence type="predicted"/>
<reference evidence="1" key="1">
    <citation type="submission" date="2014-09" db="EMBL/GenBank/DDBJ databases">
        <authorList>
            <person name="Magalhaes I.L.F."/>
            <person name="Oliveira U."/>
            <person name="Santos F.R."/>
            <person name="Vidigal T.H.D.A."/>
            <person name="Brescovit A.D."/>
            <person name="Santos A.J."/>
        </authorList>
    </citation>
    <scope>NUCLEOTIDE SEQUENCE</scope>
    <source>
        <tissue evidence="1">Shoot tissue taken approximately 20 cm above the soil surface</tissue>
    </source>
</reference>
<reference evidence="1" key="2">
    <citation type="journal article" date="2015" name="Data Brief">
        <title>Shoot transcriptome of the giant reed, Arundo donax.</title>
        <authorList>
            <person name="Barrero R.A."/>
            <person name="Guerrero F.D."/>
            <person name="Moolhuijzen P."/>
            <person name="Goolsby J.A."/>
            <person name="Tidwell J."/>
            <person name="Bellgard S.E."/>
            <person name="Bellgard M.I."/>
        </authorList>
    </citation>
    <scope>NUCLEOTIDE SEQUENCE</scope>
    <source>
        <tissue evidence="1">Shoot tissue taken approximately 20 cm above the soil surface</tissue>
    </source>
</reference>
<protein>
    <submittedName>
        <fullName evidence="1">Uncharacterized protein</fullName>
    </submittedName>
</protein>
<sequence length="21" mass="2395">MFCLDDCTVKSSFLQPNVVTF</sequence>
<name>A0A0A8Y4I8_ARUDO</name>
<evidence type="ECO:0000313" key="1">
    <source>
        <dbReference type="EMBL" id="JAD20839.1"/>
    </source>
</evidence>
<dbReference type="EMBL" id="GBRH01277056">
    <property type="protein sequence ID" value="JAD20839.1"/>
    <property type="molecule type" value="Transcribed_RNA"/>
</dbReference>
<accession>A0A0A8Y4I8</accession>
<dbReference type="AlphaFoldDB" id="A0A0A8Y4I8"/>
<organism evidence="1">
    <name type="scientific">Arundo donax</name>
    <name type="common">Giant reed</name>
    <name type="synonym">Donax arundinaceus</name>
    <dbReference type="NCBI Taxonomy" id="35708"/>
    <lineage>
        <taxon>Eukaryota</taxon>
        <taxon>Viridiplantae</taxon>
        <taxon>Streptophyta</taxon>
        <taxon>Embryophyta</taxon>
        <taxon>Tracheophyta</taxon>
        <taxon>Spermatophyta</taxon>
        <taxon>Magnoliopsida</taxon>
        <taxon>Liliopsida</taxon>
        <taxon>Poales</taxon>
        <taxon>Poaceae</taxon>
        <taxon>PACMAD clade</taxon>
        <taxon>Arundinoideae</taxon>
        <taxon>Arundineae</taxon>
        <taxon>Arundo</taxon>
    </lineage>
</organism>